<dbReference type="GO" id="GO:0016020">
    <property type="term" value="C:membrane"/>
    <property type="evidence" value="ECO:0007669"/>
    <property type="project" value="UniProtKB-SubCell"/>
</dbReference>
<feature type="transmembrane region" description="Helical" evidence="5">
    <location>
        <begin position="170"/>
        <end position="192"/>
    </location>
</feature>
<name>E4XV18_OIKDI</name>
<dbReference type="InterPro" id="IPR051068">
    <property type="entry name" value="MFS_Domain-Containing_Protein"/>
</dbReference>
<dbReference type="SUPFAM" id="SSF103473">
    <property type="entry name" value="MFS general substrate transporter"/>
    <property type="match status" value="1"/>
</dbReference>
<dbReference type="Proteomes" id="UP000001307">
    <property type="component" value="Unassembled WGS sequence"/>
</dbReference>
<dbReference type="PANTHER" id="PTHR23510:SF16">
    <property type="entry name" value="MAJOR FACILITATOR SUPERFAMILY (MFS) PROFILE DOMAIN-CONTAINING PROTEIN"/>
    <property type="match status" value="1"/>
</dbReference>
<feature type="transmembrane region" description="Helical" evidence="5">
    <location>
        <begin position="100"/>
        <end position="121"/>
    </location>
</feature>
<organism evidence="7">
    <name type="scientific">Oikopleura dioica</name>
    <name type="common">Tunicate</name>
    <dbReference type="NCBI Taxonomy" id="34765"/>
    <lineage>
        <taxon>Eukaryota</taxon>
        <taxon>Metazoa</taxon>
        <taxon>Chordata</taxon>
        <taxon>Tunicata</taxon>
        <taxon>Appendicularia</taxon>
        <taxon>Copelata</taxon>
        <taxon>Oikopleuridae</taxon>
        <taxon>Oikopleura</taxon>
    </lineage>
</organism>
<keyword evidence="8" id="KW-1185">Reference proteome</keyword>
<proteinExistence type="predicted"/>
<feature type="transmembrane region" description="Helical" evidence="5">
    <location>
        <begin position="283"/>
        <end position="303"/>
    </location>
</feature>
<evidence type="ECO:0000313" key="8">
    <source>
        <dbReference type="Proteomes" id="UP000001307"/>
    </source>
</evidence>
<evidence type="ECO:0000259" key="6">
    <source>
        <dbReference type="PROSITE" id="PS50850"/>
    </source>
</evidence>
<keyword evidence="3 5" id="KW-1133">Transmembrane helix</keyword>
<feature type="transmembrane region" description="Helical" evidence="5">
    <location>
        <begin position="133"/>
        <end position="155"/>
    </location>
</feature>
<feature type="transmembrane region" description="Helical" evidence="5">
    <location>
        <begin position="241"/>
        <end position="263"/>
    </location>
</feature>
<dbReference type="EMBL" id="FN653197">
    <property type="protein sequence ID" value="CBY13549.1"/>
    <property type="molecule type" value="Genomic_DNA"/>
</dbReference>
<reference evidence="7" key="1">
    <citation type="journal article" date="2010" name="Science">
        <title>Plasticity of animal genome architecture unmasked by rapid evolution of a pelagic tunicate.</title>
        <authorList>
            <person name="Denoeud F."/>
            <person name="Henriet S."/>
            <person name="Mungpakdee S."/>
            <person name="Aury J.M."/>
            <person name="Da Silva C."/>
            <person name="Brinkmann H."/>
            <person name="Mikhaleva J."/>
            <person name="Olsen L.C."/>
            <person name="Jubin C."/>
            <person name="Canestro C."/>
            <person name="Bouquet J.M."/>
            <person name="Danks G."/>
            <person name="Poulain J."/>
            <person name="Campsteijn C."/>
            <person name="Adamski M."/>
            <person name="Cross I."/>
            <person name="Yadetie F."/>
            <person name="Muffato M."/>
            <person name="Louis A."/>
            <person name="Butcher S."/>
            <person name="Tsagkogeorga G."/>
            <person name="Konrad A."/>
            <person name="Singh S."/>
            <person name="Jensen M.F."/>
            <person name="Cong E.H."/>
            <person name="Eikeseth-Otteraa H."/>
            <person name="Noel B."/>
            <person name="Anthouard V."/>
            <person name="Porcel B.M."/>
            <person name="Kachouri-Lafond R."/>
            <person name="Nishino A."/>
            <person name="Ugolini M."/>
            <person name="Chourrout P."/>
            <person name="Nishida H."/>
            <person name="Aasland R."/>
            <person name="Huzurbazar S."/>
            <person name="Westhof E."/>
            <person name="Delsuc F."/>
            <person name="Lehrach H."/>
            <person name="Reinhardt R."/>
            <person name="Weissenbach J."/>
            <person name="Roy S.W."/>
            <person name="Artiguenave F."/>
            <person name="Postlethwait J.H."/>
            <person name="Manak J.R."/>
            <person name="Thompson E.M."/>
            <person name="Jaillon O."/>
            <person name="Du Pasquier L."/>
            <person name="Boudinot P."/>
            <person name="Liberles D.A."/>
            <person name="Volff J.N."/>
            <person name="Philippe H."/>
            <person name="Lenhard B."/>
            <person name="Roest Crollius H."/>
            <person name="Wincker P."/>
            <person name="Chourrout D."/>
        </authorList>
    </citation>
    <scope>NUCLEOTIDE SEQUENCE [LARGE SCALE GENOMIC DNA]</scope>
</reference>
<evidence type="ECO:0000256" key="2">
    <source>
        <dbReference type="ARBA" id="ARBA00022692"/>
    </source>
</evidence>
<keyword evidence="2 5" id="KW-0812">Transmembrane</keyword>
<evidence type="ECO:0000256" key="4">
    <source>
        <dbReference type="ARBA" id="ARBA00023136"/>
    </source>
</evidence>
<feature type="domain" description="Major facilitator superfamily (MFS) profile" evidence="6">
    <location>
        <begin position="9"/>
        <end position="400"/>
    </location>
</feature>
<dbReference type="OrthoDB" id="370281at2759"/>
<evidence type="ECO:0000256" key="3">
    <source>
        <dbReference type="ARBA" id="ARBA00022989"/>
    </source>
</evidence>
<dbReference type="InterPro" id="IPR011701">
    <property type="entry name" value="MFS"/>
</dbReference>
<dbReference type="Pfam" id="PF07690">
    <property type="entry name" value="MFS_1"/>
    <property type="match status" value="1"/>
</dbReference>
<sequence>MICGSELKFFIWILGYFFISGCEYALILPTINSYLVFLGAPSYYLGLVFGAFFLSGLIFAPIFGVLTDKWQDSKWPAVFGILCAIGGNVVYISARDAKWLILARFISGAGFSLDGSFMGSLSRLYPPSKKAKIFAMCLLIRQTGVTFAPGLIVFLQKISFRFIWTDVNRYSAAGFIMACAWTLFFVLFLIFFKEPKEDENKEEIQLENTDHLKLKEEKTSEHENENGEKYTLRRLKEEESILKEPIIIGIFSCFCAFSANAGLESSITLLTKWLLGWDQVENAIIFVTAGLGAILSYGVVTLISTKRLLDDRQILLGSCCLCFCNLCFIGTILSVFEFGAIWLVPAMILGTFLLVISLPPMLTSAAVIIAKNTPKKDQAFVLSLRTTAERTTQEYVKMLF</sequence>
<feature type="transmembrane region" description="Helical" evidence="5">
    <location>
        <begin position="43"/>
        <end position="63"/>
    </location>
</feature>
<dbReference type="InterPro" id="IPR036259">
    <property type="entry name" value="MFS_trans_sf"/>
</dbReference>
<evidence type="ECO:0000256" key="5">
    <source>
        <dbReference type="SAM" id="Phobius"/>
    </source>
</evidence>
<dbReference type="GO" id="GO:0022857">
    <property type="term" value="F:transmembrane transporter activity"/>
    <property type="evidence" value="ECO:0007669"/>
    <property type="project" value="InterPro"/>
</dbReference>
<gene>
    <name evidence="7" type="ORF">GSOID_T00005343001</name>
</gene>
<dbReference type="Gene3D" id="1.20.1250.20">
    <property type="entry name" value="MFS general substrate transporter like domains"/>
    <property type="match status" value="1"/>
</dbReference>
<feature type="transmembrane region" description="Helical" evidence="5">
    <location>
        <begin position="9"/>
        <end position="31"/>
    </location>
</feature>
<comment type="subcellular location">
    <subcellularLocation>
        <location evidence="1">Membrane</location>
        <topology evidence="1">Multi-pass membrane protein</topology>
    </subcellularLocation>
</comment>
<feature type="transmembrane region" description="Helical" evidence="5">
    <location>
        <begin position="75"/>
        <end position="94"/>
    </location>
</feature>
<accession>E4XV18</accession>
<feature type="transmembrane region" description="Helical" evidence="5">
    <location>
        <begin position="315"/>
        <end position="336"/>
    </location>
</feature>
<evidence type="ECO:0000256" key="1">
    <source>
        <dbReference type="ARBA" id="ARBA00004141"/>
    </source>
</evidence>
<evidence type="ECO:0000313" key="7">
    <source>
        <dbReference type="EMBL" id="CBY13549.1"/>
    </source>
</evidence>
<feature type="transmembrane region" description="Helical" evidence="5">
    <location>
        <begin position="342"/>
        <end position="370"/>
    </location>
</feature>
<keyword evidence="4 5" id="KW-0472">Membrane</keyword>
<dbReference type="InParanoid" id="E4XV18"/>
<dbReference type="AlphaFoldDB" id="E4XV18"/>
<dbReference type="PANTHER" id="PTHR23510">
    <property type="entry name" value="INNER MEMBRANE TRANSPORT PROTEIN YAJR"/>
    <property type="match status" value="1"/>
</dbReference>
<protein>
    <recommendedName>
        <fullName evidence="6">Major facilitator superfamily (MFS) profile domain-containing protein</fullName>
    </recommendedName>
</protein>
<dbReference type="InterPro" id="IPR020846">
    <property type="entry name" value="MFS_dom"/>
</dbReference>
<dbReference type="PROSITE" id="PS50850">
    <property type="entry name" value="MFS"/>
    <property type="match status" value="1"/>
</dbReference>